<evidence type="ECO:0000256" key="1">
    <source>
        <dbReference type="ARBA" id="ARBA00007381"/>
    </source>
</evidence>
<dbReference type="Pfam" id="PF00012">
    <property type="entry name" value="HSP70"/>
    <property type="match status" value="1"/>
</dbReference>
<evidence type="ECO:0008006" key="10">
    <source>
        <dbReference type="Google" id="ProtNLM"/>
    </source>
</evidence>
<keyword evidence="9" id="KW-1185">Reference proteome</keyword>
<evidence type="ECO:0000256" key="5">
    <source>
        <dbReference type="ARBA" id="ARBA00023186"/>
    </source>
</evidence>
<feature type="transmembrane region" description="Helical" evidence="7">
    <location>
        <begin position="595"/>
        <end position="619"/>
    </location>
</feature>
<feature type="region of interest" description="Disordered" evidence="6">
    <location>
        <begin position="548"/>
        <end position="590"/>
    </location>
</feature>
<keyword evidence="7" id="KW-0472">Membrane</keyword>
<dbReference type="InterPro" id="IPR043129">
    <property type="entry name" value="ATPase_NBD"/>
</dbReference>
<feature type="compositionally biased region" description="Low complexity" evidence="6">
    <location>
        <begin position="455"/>
        <end position="467"/>
    </location>
</feature>
<proteinExistence type="inferred from homology"/>
<evidence type="ECO:0000256" key="3">
    <source>
        <dbReference type="ARBA" id="ARBA00022840"/>
    </source>
</evidence>
<name>A0ABN1ZLX1_9ACTN</name>
<feature type="compositionally biased region" description="Gly residues" evidence="6">
    <location>
        <begin position="624"/>
        <end position="640"/>
    </location>
</feature>
<evidence type="ECO:0000313" key="8">
    <source>
        <dbReference type="EMBL" id="GAA1500885.1"/>
    </source>
</evidence>
<dbReference type="SUPFAM" id="SSF53067">
    <property type="entry name" value="Actin-like ATPase domain"/>
    <property type="match status" value="2"/>
</dbReference>
<dbReference type="EMBL" id="BAAAQD010000001">
    <property type="protein sequence ID" value="GAA1500885.1"/>
    <property type="molecule type" value="Genomic_DNA"/>
</dbReference>
<dbReference type="PANTHER" id="PTHR42749:SF1">
    <property type="entry name" value="CELL SHAPE-DETERMINING PROTEIN MREB"/>
    <property type="match status" value="1"/>
</dbReference>
<feature type="compositionally biased region" description="Pro residues" evidence="6">
    <location>
        <begin position="468"/>
        <end position="492"/>
    </location>
</feature>
<keyword evidence="7" id="KW-0812">Transmembrane</keyword>
<dbReference type="PRINTS" id="PR00301">
    <property type="entry name" value="HEATSHOCK70"/>
</dbReference>
<organism evidence="8 9">
    <name type="scientific">Dactylosporangium maewongense</name>
    <dbReference type="NCBI Taxonomy" id="634393"/>
    <lineage>
        <taxon>Bacteria</taxon>
        <taxon>Bacillati</taxon>
        <taxon>Actinomycetota</taxon>
        <taxon>Actinomycetes</taxon>
        <taxon>Micromonosporales</taxon>
        <taxon>Micromonosporaceae</taxon>
        <taxon>Dactylosporangium</taxon>
    </lineage>
</organism>
<evidence type="ECO:0000256" key="7">
    <source>
        <dbReference type="SAM" id="Phobius"/>
    </source>
</evidence>
<dbReference type="Gene3D" id="3.90.640.10">
    <property type="entry name" value="Actin, Chain A, domain 4"/>
    <property type="match status" value="1"/>
</dbReference>
<evidence type="ECO:0000313" key="9">
    <source>
        <dbReference type="Proteomes" id="UP001501470"/>
    </source>
</evidence>
<accession>A0ABN1ZLX1</accession>
<keyword evidence="7" id="KW-1133">Transmembrane helix</keyword>
<reference evidence="8 9" key="1">
    <citation type="journal article" date="2019" name="Int. J. Syst. Evol. Microbiol.">
        <title>The Global Catalogue of Microorganisms (GCM) 10K type strain sequencing project: providing services to taxonomists for standard genome sequencing and annotation.</title>
        <authorList>
            <consortium name="The Broad Institute Genomics Platform"/>
            <consortium name="The Broad Institute Genome Sequencing Center for Infectious Disease"/>
            <person name="Wu L."/>
            <person name="Ma J."/>
        </authorList>
    </citation>
    <scope>NUCLEOTIDE SEQUENCE [LARGE SCALE GENOMIC DNA]</scope>
    <source>
        <strain evidence="8 9">JCM 15933</strain>
    </source>
</reference>
<evidence type="ECO:0000256" key="4">
    <source>
        <dbReference type="ARBA" id="ARBA00023016"/>
    </source>
</evidence>
<dbReference type="Proteomes" id="UP001501470">
    <property type="component" value="Unassembled WGS sequence"/>
</dbReference>
<evidence type="ECO:0000256" key="2">
    <source>
        <dbReference type="ARBA" id="ARBA00022741"/>
    </source>
</evidence>
<comment type="similarity">
    <text evidence="1">Belongs to the heat shock protein 70 family.</text>
</comment>
<dbReference type="InterPro" id="IPR018181">
    <property type="entry name" value="Heat_shock_70_CS"/>
</dbReference>
<gene>
    <name evidence="8" type="ORF">GCM10009827_008110</name>
</gene>
<sequence>MSGGAAFAMSRGVVRGVRWGTVPLRQVEDSPATGGWWDRLGSPTVTGFRLGVDFGTSTTIAMLRRPDGRVQPLLFDGSPLLSSAVLLGPDGRLHTGRDAAHLARSAPERLEPNPKRRVDDTSVLLGDAEVGVRELVAAVLQRVATEAARVAGPVTAVTLTHPANWGAGRRAVLVDAARQVGFADVDLVGEPVAAATYLAATRGGELPVGACVVVYDLGAGTCDVTVLRRSPHGFEPVASDGLNDVGGLDVDATVVAFLEATYGTLWSDAAGRRQLWDDVRSAKEMLSRASGTVVMVPALGKEVPLGREQLEGLARPVLRQTVSMTRSLLTEAAVPASAIAGLFLVGGSSRIPLVATMLHESIGIAPIVAEQPELVVAEGALHATGSPAGAVPGSPVSGLPATPNRPGPGQQPFQPAGTQPTGSPAHGFPGAASASPAPVAFQPGHQTTGVPVSGTPFSAAPFPAGPAAGPPATAPFPGRPTSGPPTTAPFPGGPTSGPPATGAFPGRPTSAPPTTGIYDTGAYTGGMPAAAFPDSTVAGGMRPAPMPVSASPYAPTSATPGGPPSATPTPLPPAAPGWQPPGQRPASSGSRAGGIAVGLGLILVVVLLLGGGVVAYVLLKSGDKSGGGPGGTSTTGGQASGPGKFQMTKLPQNICPTVDLGPITSQYEEAVGDPTPSRNLNTYAGTASCTVSRMHKSGNTVTTASVMAMPTVYKDVASGSGAAKQLRDSAALNGTVTDVPGVGEQAFTYADLQQPAAPTFTLVGVDSNLVYTITLVASTGGKALTDAQVRDMQSRLIQVGKGTFPKLVAAIS</sequence>
<keyword evidence="5" id="KW-0143">Chaperone</keyword>
<dbReference type="PROSITE" id="PS01036">
    <property type="entry name" value="HSP70_3"/>
    <property type="match status" value="1"/>
</dbReference>
<feature type="region of interest" description="Disordered" evidence="6">
    <location>
        <begin position="622"/>
        <end position="643"/>
    </location>
</feature>
<evidence type="ECO:0000256" key="6">
    <source>
        <dbReference type="SAM" id="MobiDB-lite"/>
    </source>
</evidence>
<keyword evidence="2" id="KW-0547">Nucleotide-binding</keyword>
<feature type="region of interest" description="Disordered" evidence="6">
    <location>
        <begin position="386"/>
        <end position="519"/>
    </location>
</feature>
<comment type="caution">
    <text evidence="8">The sequence shown here is derived from an EMBL/GenBank/DDBJ whole genome shotgun (WGS) entry which is preliminary data.</text>
</comment>
<keyword evidence="3" id="KW-0067">ATP-binding</keyword>
<dbReference type="Gene3D" id="3.30.420.40">
    <property type="match status" value="2"/>
</dbReference>
<keyword evidence="4" id="KW-0346">Stress response</keyword>
<feature type="compositionally biased region" description="Pro residues" evidence="6">
    <location>
        <begin position="561"/>
        <end position="583"/>
    </location>
</feature>
<protein>
    <recommendedName>
        <fullName evidence="10">Hsp70 protein</fullName>
    </recommendedName>
</protein>
<feature type="compositionally biased region" description="Low complexity" evidence="6">
    <location>
        <begin position="407"/>
        <end position="440"/>
    </location>
</feature>
<dbReference type="InterPro" id="IPR013126">
    <property type="entry name" value="Hsp_70_fam"/>
</dbReference>
<dbReference type="PANTHER" id="PTHR42749">
    <property type="entry name" value="CELL SHAPE-DETERMINING PROTEIN MREB"/>
    <property type="match status" value="1"/>
</dbReference>